<evidence type="ECO:0000313" key="1">
    <source>
        <dbReference type="EMBL" id="XPM65756.1"/>
    </source>
</evidence>
<evidence type="ECO:0000313" key="2">
    <source>
        <dbReference type="Proteomes" id="UP000095472"/>
    </source>
</evidence>
<name>A0ACD5GZF9_9CYAN</name>
<sequence>MAVIVEAKNDNIQSGLGQCIASMYAAQLFNQRQGNNIPTIYGSVTTGTNWKFLKLTDLIVEVDVSEYFLNNLGLILGILKSFIILED</sequence>
<proteinExistence type="predicted"/>
<organism evidence="1 2">
    <name type="scientific">Desertifilum tharense IPPAS B-1220</name>
    <dbReference type="NCBI Taxonomy" id="1781255"/>
    <lineage>
        <taxon>Bacteria</taxon>
        <taxon>Bacillati</taxon>
        <taxon>Cyanobacteriota</taxon>
        <taxon>Cyanophyceae</taxon>
        <taxon>Desertifilales</taxon>
        <taxon>Desertifilaceae</taxon>
        <taxon>Desertifilum</taxon>
    </lineage>
</organism>
<reference evidence="1 2" key="1">
    <citation type="journal article" date="2016" name="Genome Announc.">
        <title>Draft Genome Sequence of the Thermotolerant Cyanobacterium Desertifilum sp. IPPAS B-1220.</title>
        <authorList>
            <person name="Mironov K.S."/>
            <person name="Sinetova M.A."/>
            <person name="Bolatkhan K."/>
            <person name="Zayadan B.K."/>
            <person name="Ustinova V.V."/>
            <person name="Kupriyanova E.V."/>
            <person name="Skrypnik A.N."/>
            <person name="Gogoleva N.E."/>
            <person name="Gogolev Y.V."/>
            <person name="Los D.A."/>
        </authorList>
    </citation>
    <scope>NUCLEOTIDE SEQUENCE [LARGE SCALE GENOMIC DNA]</scope>
    <source>
        <strain evidence="1 2">IPPAS B-1220</strain>
    </source>
</reference>
<dbReference type="EMBL" id="CP182909">
    <property type="protein sequence ID" value="XPM65756.1"/>
    <property type="molecule type" value="Genomic_DNA"/>
</dbReference>
<protein>
    <submittedName>
        <fullName evidence="1">Uncharacterized protein</fullName>
    </submittedName>
</protein>
<keyword evidence="2" id="KW-1185">Reference proteome</keyword>
<accession>A0ACD5GZF9</accession>
<dbReference type="Proteomes" id="UP000095472">
    <property type="component" value="Chromosome"/>
</dbReference>
<gene>
    <name evidence="1" type="ORF">BH720_009370</name>
</gene>